<evidence type="ECO:0000259" key="2">
    <source>
        <dbReference type="Pfam" id="PF09990"/>
    </source>
</evidence>
<proteinExistence type="predicted"/>
<evidence type="ECO:0000313" key="3">
    <source>
        <dbReference type="EMBL" id="OCL14588.1"/>
    </source>
</evidence>
<dbReference type="Proteomes" id="UP000250140">
    <property type="component" value="Unassembled WGS sequence"/>
</dbReference>
<protein>
    <recommendedName>
        <fullName evidence="2">DUF2231 domain-containing protein</fullName>
    </recommendedName>
</protein>
<feature type="domain" description="DUF2231" evidence="2">
    <location>
        <begin position="3"/>
        <end position="162"/>
    </location>
</feature>
<evidence type="ECO:0000313" key="4">
    <source>
        <dbReference type="Proteomes" id="UP000250140"/>
    </source>
</evidence>
<dbReference type="Pfam" id="PF09990">
    <property type="entry name" value="DUF2231"/>
    <property type="match status" value="1"/>
</dbReference>
<keyword evidence="1" id="KW-1133">Transmembrane helix</keyword>
<feature type="transmembrane region" description="Helical" evidence="1">
    <location>
        <begin position="133"/>
        <end position="156"/>
    </location>
</feature>
<dbReference type="InterPro" id="IPR019251">
    <property type="entry name" value="DUF2231_TM"/>
</dbReference>
<dbReference type="EMBL" id="KV748557">
    <property type="protein sequence ID" value="OCL14588.1"/>
    <property type="molecule type" value="Genomic_DNA"/>
</dbReference>
<dbReference type="AlphaFoldDB" id="A0A8E2FCU0"/>
<feature type="transmembrane region" description="Helical" evidence="1">
    <location>
        <begin position="12"/>
        <end position="31"/>
    </location>
</feature>
<name>A0A8E2FCU0_9PEZI</name>
<organism evidence="3 4">
    <name type="scientific">Glonium stellatum</name>
    <dbReference type="NCBI Taxonomy" id="574774"/>
    <lineage>
        <taxon>Eukaryota</taxon>
        <taxon>Fungi</taxon>
        <taxon>Dikarya</taxon>
        <taxon>Ascomycota</taxon>
        <taxon>Pezizomycotina</taxon>
        <taxon>Dothideomycetes</taxon>
        <taxon>Pleosporomycetidae</taxon>
        <taxon>Gloniales</taxon>
        <taxon>Gloniaceae</taxon>
        <taxon>Glonium</taxon>
    </lineage>
</organism>
<dbReference type="OrthoDB" id="2580011at2759"/>
<keyword evidence="1" id="KW-0472">Membrane</keyword>
<reference evidence="3 4" key="1">
    <citation type="journal article" date="2016" name="Nat. Commun.">
        <title>Ectomycorrhizal ecology is imprinted in the genome of the dominant symbiotic fungus Cenococcum geophilum.</title>
        <authorList>
            <consortium name="DOE Joint Genome Institute"/>
            <person name="Peter M."/>
            <person name="Kohler A."/>
            <person name="Ohm R.A."/>
            <person name="Kuo A."/>
            <person name="Krutzmann J."/>
            <person name="Morin E."/>
            <person name="Arend M."/>
            <person name="Barry K.W."/>
            <person name="Binder M."/>
            <person name="Choi C."/>
            <person name="Clum A."/>
            <person name="Copeland A."/>
            <person name="Grisel N."/>
            <person name="Haridas S."/>
            <person name="Kipfer T."/>
            <person name="LaButti K."/>
            <person name="Lindquist E."/>
            <person name="Lipzen A."/>
            <person name="Maire R."/>
            <person name="Meier B."/>
            <person name="Mihaltcheva S."/>
            <person name="Molinier V."/>
            <person name="Murat C."/>
            <person name="Poggeler S."/>
            <person name="Quandt C.A."/>
            <person name="Sperisen C."/>
            <person name="Tritt A."/>
            <person name="Tisserant E."/>
            <person name="Crous P.W."/>
            <person name="Henrissat B."/>
            <person name="Nehls U."/>
            <person name="Egli S."/>
            <person name="Spatafora J.W."/>
            <person name="Grigoriev I.V."/>
            <person name="Martin F.M."/>
        </authorList>
    </citation>
    <scope>NUCLEOTIDE SEQUENCE [LARGE SCALE GENOMIC DNA]</scope>
    <source>
        <strain evidence="3 4">CBS 207.34</strain>
    </source>
</reference>
<feature type="transmembrane region" description="Helical" evidence="1">
    <location>
        <begin position="61"/>
        <end position="86"/>
    </location>
</feature>
<keyword evidence="4" id="KW-1185">Reference proteome</keyword>
<gene>
    <name evidence="3" type="ORF">AOQ84DRAFT_21549</name>
</gene>
<accession>A0A8E2FCU0</accession>
<evidence type="ECO:0000256" key="1">
    <source>
        <dbReference type="SAM" id="Phobius"/>
    </source>
</evidence>
<keyword evidence="1" id="KW-0812">Transmembrane</keyword>
<feature type="transmembrane region" description="Helical" evidence="1">
    <location>
        <begin position="98"/>
        <end position="118"/>
    </location>
</feature>
<sequence>MAKHPIHPATVHFPVTFIIVTGILDTFYAAASSPATAPLIQSTLKSLGVQFYTNSIPIFSYYTTLLALITGIPAIITGGLEVMPLIQRDGLNTPKARTAVVHAMLNDLSLFALAYNWWTRRAMNDFAPSTTNLMISGMLALPVSTYAAYLGGSLVYDYGMGVGRGSAKAKDKKGQ</sequence>